<dbReference type="Gene3D" id="2.20.70.30">
    <property type="entry name" value="Nascent polypeptide-associated complex domain"/>
    <property type="match status" value="1"/>
</dbReference>
<dbReference type="GO" id="GO:0051082">
    <property type="term" value="F:unfolded protein binding"/>
    <property type="evidence" value="ECO:0000318"/>
    <property type="project" value="GO_Central"/>
</dbReference>
<dbReference type="InterPro" id="IPR016641">
    <property type="entry name" value="EGD2/NACA0like"/>
</dbReference>
<feature type="compositionally biased region" description="Low complexity" evidence="1">
    <location>
        <begin position="1"/>
        <end position="15"/>
    </location>
</feature>
<dbReference type="Bgee" id="ENSSSCG00000016733">
    <property type="expression patterns" value="Expressed in hypothalamus and 20 other cell types or tissues"/>
</dbReference>
<feature type="compositionally biased region" description="Low complexity" evidence="1">
    <location>
        <begin position="265"/>
        <end position="277"/>
    </location>
</feature>
<dbReference type="InterPro" id="IPR041907">
    <property type="entry name" value="NACAD_UBA"/>
</dbReference>
<dbReference type="Gene3D" id="1.10.8.10">
    <property type="entry name" value="DNA helicase RuvA subunit, C-terminal domain"/>
    <property type="match status" value="1"/>
</dbReference>
<dbReference type="GO" id="GO:0005737">
    <property type="term" value="C:cytoplasm"/>
    <property type="evidence" value="ECO:0000318"/>
    <property type="project" value="GO_Central"/>
</dbReference>
<feature type="compositionally biased region" description="Low complexity" evidence="1">
    <location>
        <begin position="1803"/>
        <end position="1821"/>
    </location>
</feature>
<proteinExistence type="evidence at protein level"/>
<dbReference type="Ensembl" id="ENSSSCT00000071104.2">
    <property type="protein sequence ID" value="ENSSSCP00000073054.1"/>
    <property type="gene ID" value="ENSSSCG00000016733.5"/>
</dbReference>
<dbReference type="Pfam" id="PF01849">
    <property type="entry name" value="NAC"/>
    <property type="match status" value="1"/>
</dbReference>
<feature type="compositionally biased region" description="Low complexity" evidence="1">
    <location>
        <begin position="217"/>
        <end position="232"/>
    </location>
</feature>
<feature type="region of interest" description="Disordered" evidence="1">
    <location>
        <begin position="1960"/>
        <end position="1995"/>
    </location>
</feature>
<dbReference type="GeneTree" id="ENSGT00940000161501"/>
<evidence type="ECO:0000313" key="5">
    <source>
        <dbReference type="VGNC" id="VGNC:90562"/>
    </source>
</evidence>
<reference evidence="3" key="3">
    <citation type="submission" date="2025-08" db="UniProtKB">
        <authorList>
            <consortium name="Ensembl"/>
        </authorList>
    </citation>
    <scope>IDENTIFICATION</scope>
</reference>
<evidence type="ECO:0000313" key="4">
    <source>
        <dbReference type="Proteomes" id="UP000008227"/>
    </source>
</evidence>
<evidence type="ECO:0000259" key="2">
    <source>
        <dbReference type="PROSITE" id="PS51151"/>
    </source>
</evidence>
<feature type="region of interest" description="Disordered" evidence="1">
    <location>
        <begin position="1"/>
        <end position="279"/>
    </location>
</feature>
<feature type="compositionally biased region" description="Pro residues" evidence="1">
    <location>
        <begin position="1642"/>
        <end position="1653"/>
    </location>
</feature>
<sequence>MPGEAARAELLLPEAGGPGPRTDLSCDAAAATTPKGDRLEHCALSPGPSTLALTFLPSKPGTRPPPEGASWDAGPGRAPSAWAVQTEGGPSPGSPEVRPAEGPLPASLEPRIVMGEETCRRAPPLPRAALPELRDWEGGHASPHPPPELRSQGDPPVPFPAPDSDSFFTPPSTPTETACPLLPGPGPRRDAGDAQAELGDSPPASPSGSYVTADGDSWASSPSCSLSLQAPAEGLDVPSGWGFSPAGSVADERELPPAQTSDTPSPESSLSGDSSSSWDQEGHFFDLDFLANDPMIPASLLPFQGSLIFQVEAVEVTPLPPEEEGVQEEQEQDEEQEAPVPRGDLAGEGEDDSTFASSLHSLSDLSITEGMDEAFAFRDDTSAASSEPDSASYAGADDERLYSGEPHAQPTTLLQDSPADAAFWGPEPALGAAPREAGTAAKSQEPGSEIPEVGPTSGQASAAGVGPHIPQEAPGLTGVTPQAQVEEAGSTMGPAPVAMVALGPLKEGDSPALGTEPRTSKGEEGLASLQNRKEETGQGSAAAASPELQPEEDPAISSPLQDAGLPSDQESATEASPERQPEVDLVAPLPLQDADIPLVQESATEASPEPQPEERDLMAPLPLQDAGLPSDQESATEASPEPQPEEVDLVAPLPLQDAGLPSDQESATEASPEPQPEERDLVAPLPLQDADIPLVQGFASETSPEPQLEEDLMASLPLEDADLPLVQGSDSEASPEPQPGVHLMAPLPLQDAGLPSGQESATEASPEPQPGELTAAPPLQDADFPSGQGSASETSPEPQPEEDLMASLPLEDANLPLVQGSATEASPEPQPEVHLMAPLPLQDVVLPSGQESATETSPEPQLEVDLIASLPLQDTELPLVQASASEASAEPHPREGDLTAAPPLQDAGLPSDQGSASETSPGPQPEERDLSALPPLQDAVLPLVQASASKASPEPQPEEVDLMASLPLQDAGLPLGQESASKATPEPQPEEREPTASLPLQDAGLALDHESSTEAGPEPQPEGRDLSALPPLQDAVLPSVQASASKASPEPQPEVDLMASLPLQDAGLALGQESATEAGPEPQPEERDLSALPPLQDAVLPSVQASASKASPEPQPEEVDLMASLPLQDAGLPLGQESASKATPEPQPEEREPTASLPLQDAGLALGQESSTEAGPEPQPEEKDLSAAPPLQDAVLPSVQASASKASPEPQPEVDLIAAPSLQDTGLPLGQESASEASPEPQPEERELTASLPLQDAGLPLGQESATEASPEPQPEEKDLSAAPPLQDAVLPSVQASASKASPEPQPEVDLMASLPLQDTGLPLGQESASEASPEPRPEPQPEERDLMASLPLQDAVLPLGQESATEASPEPQSEVALTIFSTLQDAGLPSGQGAAKASPEPQPEEVDLTVFLPLQDADLTSDQESTTKALQTDAGCTPGTGPMATTAQRKRSKTSGLRPEPEEKDPDHSGGADALALDQAHPSGSEPAADARTPWALQGDVGPPEPTTETPDRPEPTTEAPDLPEPDSSGEETARAPEQGACLDGHVRGDDEAEPSLSPKEALGAEKQGGKVLEPVALSPEASPAACLEAGPVRPPSPVEEGRATLGPRLPRAAASEAGLGPGSESPSRAVPRLGGGCPKDPAPTLPLPSRQPEPMLGRGSGGQARAALRVLSPSPPQPPESRARHLASAPQDRTRSPEPPAPGVPMESAPTPSGPPAPCSCQGPREDLGEGQEPLGSPGLPPPRARARRAAAAFSGTPNPPGAGQVGLPPQPLPLSPKAAPKGGNHAKDLASSISPPCQVPLGSGPRSPAGPRGLPATEQQDDQDSVEEDSPRAPGSGQHSDSHGESSAELEEQDLSGPQTAQCLAQAPAGGASEETVAKAKQSRSEKKARKAMSKLGLRQIQGVTRITIQKSKNILFVIAKPDVFKSPASDTYVVFGEAKIEDLSQQVHRAAAEKFKVPSEPSPLVPESAPGPRVRPECEEEEEEEEEEVDEAGLELRDIELVMAQANVSRAKAVRALRDNQSDIVNAIMVSGRQPPQWPRCSLLGPPPTWPSFALPAGADDVAADPRLGATPAPKPCCSINGCPSRPLFLHLFPKCRLWLNGFPEATRGGGRSFAHGPRGWQSIPRVPGGPTCPEIAGSPVTCLWPKVWVWGLQVLEETPQTEGPEKSLQEFLLRLSGNQSGTSIHEDVGSIPGFAPWVKDPALL</sequence>
<feature type="compositionally biased region" description="Basic and acidic residues" evidence="1">
    <location>
        <begin position="1334"/>
        <end position="1347"/>
    </location>
</feature>
<dbReference type="GO" id="GO:0006612">
    <property type="term" value="P:protein targeting to membrane"/>
    <property type="evidence" value="ECO:0000318"/>
    <property type="project" value="GO_Central"/>
</dbReference>
<dbReference type="SMR" id="A0A5G2R9R1"/>
<dbReference type="Proteomes" id="UP000008227">
    <property type="component" value="Chromosome 18"/>
</dbReference>
<dbReference type="InterPro" id="IPR002715">
    <property type="entry name" value="Nas_poly-pep-assoc_cplx_dom"/>
</dbReference>
<reference evidence="3" key="4">
    <citation type="submission" date="2025-09" db="UniProtKB">
        <authorList>
            <consortium name="Ensembl"/>
        </authorList>
    </citation>
    <scope>IDENTIFICATION</scope>
</reference>
<evidence type="ECO:0000256" key="1">
    <source>
        <dbReference type="SAM" id="MobiDB-lite"/>
    </source>
</evidence>
<feature type="compositionally biased region" description="Acidic residues" evidence="1">
    <location>
        <begin position="1982"/>
        <end position="1995"/>
    </location>
</feature>
<dbReference type="GlyGen" id="A0A5G2R9R1">
    <property type="glycosylation" value="4 sites"/>
</dbReference>
<evidence type="ECO:0000313" key="3">
    <source>
        <dbReference type="Ensembl" id="ENSSSCP00000073054.1"/>
    </source>
</evidence>
<feature type="compositionally biased region" description="Acidic residues" evidence="1">
    <location>
        <begin position="321"/>
        <end position="337"/>
    </location>
</feature>
<gene>
    <name evidence="3 5" type="primary">NACAD</name>
</gene>
<dbReference type="InterPro" id="IPR044034">
    <property type="entry name" value="NAC-like_UBA"/>
</dbReference>
<protein>
    <submittedName>
        <fullName evidence="3">NAC alpha domain containing</fullName>
    </submittedName>
</protein>
<dbReference type="GO" id="GO:0005854">
    <property type="term" value="C:nascent polypeptide-associated complex"/>
    <property type="evidence" value="ECO:0007669"/>
    <property type="project" value="InterPro"/>
</dbReference>
<dbReference type="FunCoup" id="A0A5G2R9R1">
    <property type="interactions" value="282"/>
</dbReference>
<dbReference type="PANTHER" id="PTHR21713">
    <property type="entry name" value="NASCENT POLYPEPTIDE ASSOCIATED COMPLEX ALPHA SUBUNIT-RELATED"/>
    <property type="match status" value="1"/>
</dbReference>
<dbReference type="InParanoid" id="A0A5G2R9R1"/>
<dbReference type="ExpressionAtlas" id="A0A5G2R9R1">
    <property type="expression patterns" value="baseline and differential"/>
</dbReference>
<reference evidence="3" key="2">
    <citation type="journal article" date="2020" name="Gigascience">
        <title>An improved pig reference genome sequence to enable pig genetics and genomics research.</title>
        <authorList>
            <person name="Warr A."/>
            <person name="Affara N."/>
            <person name="Aken B."/>
            <person name="Beiki H."/>
            <person name="Bickhart D.M."/>
            <person name="Billis K."/>
            <person name="Chow W."/>
            <person name="Eory L."/>
            <person name="Finlayson H.A."/>
            <person name="Flicek P."/>
            <person name="Giron C.G."/>
            <person name="Griffin D.K."/>
            <person name="Hall R."/>
            <person name="Hannum G."/>
            <person name="Hourlier T."/>
            <person name="Howe K."/>
            <person name="Hume D.A."/>
            <person name="Izuogu O."/>
            <person name="Kim K."/>
            <person name="Koren S."/>
            <person name="Liu H."/>
            <person name="Manchanda N."/>
            <person name="Martin F.J."/>
            <person name="Nonneman D.J."/>
            <person name="O'Connor R.E."/>
            <person name="Phillippy A.M."/>
            <person name="Rohrer G.A."/>
            <person name="Rosen B.D."/>
            <person name="Rund L.A."/>
            <person name="Sargent C.A."/>
            <person name="Schook L.B."/>
            <person name="Schroeder S.G."/>
            <person name="Schwartz A.S."/>
            <person name="Skinner B.M."/>
            <person name="Talbot R."/>
            <person name="Tseng E."/>
            <person name="Tuggle C.K."/>
            <person name="Watson M."/>
            <person name="Smith T.P.L."/>
            <person name="Archibald A.L."/>
        </authorList>
    </citation>
    <scope>NUCLEOTIDE SEQUENCE [LARGE SCALE GENOMIC DNA]</scope>
    <source>
        <strain evidence="3">Duroc</strain>
    </source>
</reference>
<feature type="compositionally biased region" description="Polar residues" evidence="1">
    <location>
        <begin position="787"/>
        <end position="796"/>
    </location>
</feature>
<accession>A0A5G2R9R1</accession>
<feature type="compositionally biased region" description="Basic and acidic residues" evidence="1">
    <location>
        <begin position="1460"/>
        <end position="1471"/>
    </location>
</feature>
<dbReference type="InterPro" id="IPR038187">
    <property type="entry name" value="NAC_A/B_dom_sf"/>
</dbReference>
<dbReference type="VGNC" id="VGNC:90562">
    <property type="gene designation" value="NACAD"/>
</dbReference>
<feature type="region of interest" description="Disordered" evidence="1">
    <location>
        <begin position="378"/>
        <end position="1898"/>
    </location>
</feature>
<name>A0A5G2R9R1_PIG</name>
<feature type="compositionally biased region" description="Acidic residues" evidence="1">
    <location>
        <begin position="1822"/>
        <end position="1831"/>
    </location>
</feature>
<dbReference type="FunFam" id="2.20.70.30:FF:000002">
    <property type="entry name" value="Nascent polypeptide-associated complex (NAC), alpha subunit"/>
    <property type="match status" value="1"/>
</dbReference>
<dbReference type="Pfam" id="PF19026">
    <property type="entry name" value="UBA_HYPK"/>
    <property type="match status" value="1"/>
</dbReference>
<feature type="compositionally biased region" description="Polar residues" evidence="1">
    <location>
        <begin position="1419"/>
        <end position="1431"/>
    </location>
</feature>
<organism evidence="3 4">
    <name type="scientific">Sus scrofa</name>
    <name type="common">Pig</name>
    <dbReference type="NCBI Taxonomy" id="9823"/>
    <lineage>
        <taxon>Eukaryota</taxon>
        <taxon>Metazoa</taxon>
        <taxon>Chordata</taxon>
        <taxon>Craniata</taxon>
        <taxon>Vertebrata</taxon>
        <taxon>Euteleostomi</taxon>
        <taxon>Mammalia</taxon>
        <taxon>Eutheria</taxon>
        <taxon>Laurasiatheria</taxon>
        <taxon>Artiodactyla</taxon>
        <taxon>Suina</taxon>
        <taxon>Suidae</taxon>
        <taxon>Sus</taxon>
    </lineage>
</organism>
<dbReference type="STRING" id="9823.ENSSSCP00000073054"/>
<reference evidence="4" key="1">
    <citation type="submission" date="2009-11" db="EMBL/GenBank/DDBJ databases">
        <authorList>
            <consortium name="Porcine genome sequencing project"/>
        </authorList>
    </citation>
    <scope>NUCLEOTIDE SEQUENCE [LARGE SCALE GENOMIC DNA]</scope>
    <source>
        <strain evidence="4">Duroc</strain>
    </source>
</reference>
<feature type="compositionally biased region" description="Polar residues" evidence="1">
    <location>
        <begin position="849"/>
        <end position="859"/>
    </location>
</feature>
<dbReference type="PROSITE" id="PS51151">
    <property type="entry name" value="NAC_AB"/>
    <property type="match status" value="1"/>
</dbReference>
<keyword evidence="4" id="KW-1185">Reference proteome</keyword>
<feature type="region of interest" description="Disordered" evidence="1">
    <location>
        <begin position="318"/>
        <end position="361"/>
    </location>
</feature>
<dbReference type="CDD" id="cd22054">
    <property type="entry name" value="NAC_NACA"/>
    <property type="match status" value="1"/>
</dbReference>
<feature type="compositionally biased region" description="Polar residues" evidence="1">
    <location>
        <begin position="912"/>
        <end position="921"/>
    </location>
</feature>
<feature type="domain" description="NAC-A/B" evidence="2">
    <location>
        <begin position="1886"/>
        <end position="1951"/>
    </location>
</feature>
<dbReference type="CDD" id="cd14416">
    <property type="entry name" value="UBA_NACAD"/>
    <property type="match status" value="1"/>
</dbReference>
<dbReference type="SMART" id="SM01407">
    <property type="entry name" value="NAC"/>
    <property type="match status" value="1"/>
</dbReference>
<evidence type="ECO:0007829" key="6">
    <source>
        <dbReference type="PeptideAtlas" id="A0A5G2R9R1"/>
    </source>
</evidence>
<keyword evidence="6" id="KW-1267">Proteomics identification</keyword>